<evidence type="ECO:0000313" key="1">
    <source>
        <dbReference type="EMBL" id="KAF2276481.1"/>
    </source>
</evidence>
<sequence>MAVRLPYTLQTRWGMVLDKGAPAQLRIPQGVVWLQIDNEEGTETGPSSTASGLTQALEDAIVLDKMKDLRDYQPPEIVIQKAAEYLRATEMRGTCTQVPVHSRKLKRFAANLAACSSKVSKEDLKSYIRTRTRFDLEQAAAIVVSAIREHGSLDDALRLVRELGTVLATSCMWVEWDQVLPQSKSATGKTQRLGEKLQQSAAHMGQKIPAASDHRDLVKLLMRVRRYKTDDRCLLIPQWMFSEAEIDAPDHFKVEFTDNQHPPAKAVPGRYPLAKREEDSIVVSKKHFRNLQRCIFRLFPFWKPEINLRRRIRKLEDNVLYGCSWIEDRVLNTDDIALLCHYFFYFQRRLQRKVVSIVGGWSFLAKDEGKKLYQNNIAIRSTFEDVLQDIAESEEKGILVAMGRDDTLRQIDETCLLMKEYVDIFGGGKTENLVFKEGVRGGSGRGPVDDYNLLCTILAQLREDARYEGVEDLPGPTRKFLAKDILHWNNAWGDDAFAGAEPGWKAWIHKRGLGGDADWEILEGERT</sequence>
<dbReference type="Proteomes" id="UP000800097">
    <property type="component" value="Unassembled WGS sequence"/>
</dbReference>
<dbReference type="EMBL" id="ML986493">
    <property type="protein sequence ID" value="KAF2276481.1"/>
    <property type="molecule type" value="Genomic_DNA"/>
</dbReference>
<dbReference type="GeneID" id="54551541"/>
<name>A0A6A6JIT1_WESOR</name>
<reference evidence="1" key="1">
    <citation type="journal article" date="2020" name="Stud. Mycol.">
        <title>101 Dothideomycetes genomes: a test case for predicting lifestyles and emergence of pathogens.</title>
        <authorList>
            <person name="Haridas S."/>
            <person name="Albert R."/>
            <person name="Binder M."/>
            <person name="Bloem J."/>
            <person name="Labutti K."/>
            <person name="Salamov A."/>
            <person name="Andreopoulos B."/>
            <person name="Baker S."/>
            <person name="Barry K."/>
            <person name="Bills G."/>
            <person name="Bluhm B."/>
            <person name="Cannon C."/>
            <person name="Castanera R."/>
            <person name="Culley D."/>
            <person name="Daum C."/>
            <person name="Ezra D."/>
            <person name="Gonzalez J."/>
            <person name="Henrissat B."/>
            <person name="Kuo A."/>
            <person name="Liang C."/>
            <person name="Lipzen A."/>
            <person name="Lutzoni F."/>
            <person name="Magnuson J."/>
            <person name="Mondo S."/>
            <person name="Nolan M."/>
            <person name="Ohm R."/>
            <person name="Pangilinan J."/>
            <person name="Park H.-J."/>
            <person name="Ramirez L."/>
            <person name="Alfaro M."/>
            <person name="Sun H."/>
            <person name="Tritt A."/>
            <person name="Yoshinaga Y."/>
            <person name="Zwiers L.-H."/>
            <person name="Turgeon B."/>
            <person name="Goodwin S."/>
            <person name="Spatafora J."/>
            <person name="Crous P."/>
            <person name="Grigoriev I."/>
        </authorList>
    </citation>
    <scope>NUCLEOTIDE SEQUENCE</scope>
    <source>
        <strain evidence="1">CBS 379.55</strain>
    </source>
</reference>
<organism evidence="1 2">
    <name type="scientific">Westerdykella ornata</name>
    <dbReference type="NCBI Taxonomy" id="318751"/>
    <lineage>
        <taxon>Eukaryota</taxon>
        <taxon>Fungi</taxon>
        <taxon>Dikarya</taxon>
        <taxon>Ascomycota</taxon>
        <taxon>Pezizomycotina</taxon>
        <taxon>Dothideomycetes</taxon>
        <taxon>Pleosporomycetidae</taxon>
        <taxon>Pleosporales</taxon>
        <taxon>Sporormiaceae</taxon>
        <taxon>Westerdykella</taxon>
    </lineage>
</organism>
<dbReference type="AlphaFoldDB" id="A0A6A6JIT1"/>
<dbReference type="RefSeq" id="XP_033654020.1">
    <property type="nucleotide sequence ID" value="XM_033798366.1"/>
</dbReference>
<evidence type="ECO:0000313" key="2">
    <source>
        <dbReference type="Proteomes" id="UP000800097"/>
    </source>
</evidence>
<keyword evidence="2" id="KW-1185">Reference proteome</keyword>
<proteinExistence type="predicted"/>
<dbReference type="OrthoDB" id="4348902at2759"/>
<gene>
    <name evidence="1" type="ORF">EI97DRAFT_433315</name>
</gene>
<accession>A0A6A6JIT1</accession>
<protein>
    <submittedName>
        <fullName evidence="1">Uncharacterized protein</fullName>
    </submittedName>
</protein>